<dbReference type="GO" id="GO:0033744">
    <property type="term" value="F:L-methionine:thioredoxin-disulfide S-oxidoreductase activity"/>
    <property type="evidence" value="ECO:0007669"/>
    <property type="project" value="RHEA"/>
</dbReference>
<comment type="function">
    <text evidence="6">Has an important function as a repair enzyme for proteins that have been inactivated by oxidation. Catalyzes the reversible oxidation-reduction of methionine sulfoxide in proteins to methionine.</text>
</comment>
<evidence type="ECO:0000256" key="4">
    <source>
        <dbReference type="ARBA" id="ARBA00048488"/>
    </source>
</evidence>
<dbReference type="Gene3D" id="3.30.1060.10">
    <property type="entry name" value="Peptide methionine sulphoxide reductase MsrA"/>
    <property type="match status" value="1"/>
</dbReference>
<dbReference type="NCBIfam" id="TIGR00401">
    <property type="entry name" value="msrA"/>
    <property type="match status" value="1"/>
</dbReference>
<reference evidence="9 10" key="1">
    <citation type="journal article" date="2015" name="Nature">
        <title>rRNA introns, odd ribosomes, and small enigmatic genomes across a large radiation of phyla.</title>
        <authorList>
            <person name="Brown C.T."/>
            <person name="Hug L.A."/>
            <person name="Thomas B.C."/>
            <person name="Sharon I."/>
            <person name="Castelle C.J."/>
            <person name="Singh A."/>
            <person name="Wilkins M.J."/>
            <person name="Williams K.H."/>
            <person name="Banfield J.F."/>
        </authorList>
    </citation>
    <scope>NUCLEOTIDE SEQUENCE [LARGE SCALE GENOMIC DNA]</scope>
</reference>
<dbReference type="InterPro" id="IPR002579">
    <property type="entry name" value="Met_Sox_Rdtase_MsrB_dom"/>
</dbReference>
<dbReference type="Pfam" id="PF01625">
    <property type="entry name" value="PMSR"/>
    <property type="match status" value="1"/>
</dbReference>
<comment type="similarity">
    <text evidence="6">Belongs to the MsrA Met sulfoxide reductase family.</text>
</comment>
<evidence type="ECO:0000256" key="1">
    <source>
        <dbReference type="ARBA" id="ARBA00023002"/>
    </source>
</evidence>
<feature type="region of interest" description="Disordered" evidence="7">
    <location>
        <begin position="1"/>
        <end position="20"/>
    </location>
</feature>
<dbReference type="PROSITE" id="PS51790">
    <property type="entry name" value="MSRB"/>
    <property type="match status" value="1"/>
</dbReference>
<dbReference type="PANTHER" id="PTHR43774">
    <property type="entry name" value="PEPTIDE METHIONINE SULFOXIDE REDUCTASE"/>
    <property type="match status" value="1"/>
</dbReference>
<dbReference type="GO" id="GO:0008113">
    <property type="term" value="F:peptide-methionine (S)-S-oxide reductase activity"/>
    <property type="evidence" value="ECO:0007669"/>
    <property type="project" value="UniProtKB-UniRule"/>
</dbReference>
<dbReference type="InterPro" id="IPR036509">
    <property type="entry name" value="Met_Sox_Rdtase_MsrA_sf"/>
</dbReference>
<comment type="catalytic activity">
    <reaction evidence="5 6">
        <text>[thioredoxin]-disulfide + L-methionine + H2O = L-methionine (S)-S-oxide + [thioredoxin]-dithiol</text>
        <dbReference type="Rhea" id="RHEA:19993"/>
        <dbReference type="Rhea" id="RHEA-COMP:10698"/>
        <dbReference type="Rhea" id="RHEA-COMP:10700"/>
        <dbReference type="ChEBI" id="CHEBI:15377"/>
        <dbReference type="ChEBI" id="CHEBI:29950"/>
        <dbReference type="ChEBI" id="CHEBI:50058"/>
        <dbReference type="ChEBI" id="CHEBI:57844"/>
        <dbReference type="ChEBI" id="CHEBI:58772"/>
        <dbReference type="EC" id="1.8.4.11"/>
    </reaction>
</comment>
<feature type="domain" description="MsrB" evidence="8">
    <location>
        <begin position="1"/>
        <end position="119"/>
    </location>
</feature>
<comment type="catalytic activity">
    <reaction evidence="3 6">
        <text>L-methionyl-[protein] + [thioredoxin]-disulfide + H2O = L-methionyl-(S)-S-oxide-[protein] + [thioredoxin]-dithiol</text>
        <dbReference type="Rhea" id="RHEA:14217"/>
        <dbReference type="Rhea" id="RHEA-COMP:10698"/>
        <dbReference type="Rhea" id="RHEA-COMP:10700"/>
        <dbReference type="Rhea" id="RHEA-COMP:12313"/>
        <dbReference type="Rhea" id="RHEA-COMP:12315"/>
        <dbReference type="ChEBI" id="CHEBI:15377"/>
        <dbReference type="ChEBI" id="CHEBI:16044"/>
        <dbReference type="ChEBI" id="CHEBI:29950"/>
        <dbReference type="ChEBI" id="CHEBI:44120"/>
        <dbReference type="ChEBI" id="CHEBI:50058"/>
        <dbReference type="EC" id="1.8.4.11"/>
    </reaction>
</comment>
<accession>A0A0G1KD93</accession>
<dbReference type="NCBIfam" id="NF004042">
    <property type="entry name" value="PRK05550.1"/>
    <property type="match status" value="1"/>
</dbReference>
<keyword evidence="1 6" id="KW-0560">Oxidoreductase</keyword>
<dbReference type="AlphaFoldDB" id="A0A0G1KD93"/>
<sequence>MQLNPLTPEEENVIERKGTEKPFSGQYDNFTREGIYLCRRCNSPLYESKDKFDAHCGWPSFDNEIEGAVKRQVDKDGLRTEIICATCGAHLGHVFEGENMTENNVRHCVNSLSMQFIPTEFGENEDHSAVFAGGCFWCLEAVFKEIKGVSLVIPGYSGGHISNPNYERVKKGDTGHAESVEIKYDPMIISYRELLDIFFSVHNPTTPNRQGDDIGSQYRSMILYKTLNQKRGAEEMIKELDKSKIFEDPIVTEITPFVRFYPAEENHKDYYEKNKDKNPYCQIVINPKLAKFREKYGHLLK</sequence>
<gene>
    <name evidence="6" type="primary">msrA</name>
    <name evidence="9" type="ORF">UW78_C0006G0046</name>
</gene>
<dbReference type="EC" id="1.8.4.11" evidence="6"/>
<name>A0A0G1KD93_9BACT</name>
<proteinExistence type="inferred from homology"/>
<dbReference type="HAMAP" id="MF_01401">
    <property type="entry name" value="MsrA"/>
    <property type="match status" value="1"/>
</dbReference>
<dbReference type="InterPro" id="IPR002569">
    <property type="entry name" value="Met_Sox_Rdtase_MsrA_dom"/>
</dbReference>
<comment type="caution">
    <text evidence="9">The sequence shown here is derived from an EMBL/GenBank/DDBJ whole genome shotgun (WGS) entry which is preliminary data.</text>
</comment>
<dbReference type="EMBL" id="LCJQ01000006">
    <property type="protein sequence ID" value="KKT81681.1"/>
    <property type="molecule type" value="Genomic_DNA"/>
</dbReference>
<dbReference type="PATRIC" id="fig|1618610.3.peg.309"/>
<evidence type="ECO:0000256" key="5">
    <source>
        <dbReference type="ARBA" id="ARBA00048782"/>
    </source>
</evidence>
<organism evidence="9 10">
    <name type="scientific">Candidatus Azambacteria bacterium GW2011_GWA1_44_9</name>
    <dbReference type="NCBI Taxonomy" id="1618610"/>
    <lineage>
        <taxon>Bacteria</taxon>
        <taxon>Candidatus Azamiibacteriota</taxon>
    </lineage>
</organism>
<protein>
    <recommendedName>
        <fullName evidence="6">Peptide methionine sulfoxide reductase MsrA</fullName>
        <shortName evidence="6">Protein-methionine-S-oxide reductase</shortName>
        <ecNumber evidence="6">1.8.4.11</ecNumber>
    </recommendedName>
    <alternativeName>
        <fullName evidence="6">Peptide-methionine (S)-S-oxide reductase</fullName>
        <shortName evidence="6">Peptide Met(O) reductase</shortName>
    </alternativeName>
</protein>
<evidence type="ECO:0000313" key="9">
    <source>
        <dbReference type="EMBL" id="KKT81681.1"/>
    </source>
</evidence>
<comment type="catalytic activity">
    <reaction evidence="4">
        <text>L-methionyl-[protein] + [thioredoxin]-disulfide + H2O = L-methionyl-(R)-S-oxide-[protein] + [thioredoxin]-dithiol</text>
        <dbReference type="Rhea" id="RHEA:24164"/>
        <dbReference type="Rhea" id="RHEA-COMP:10698"/>
        <dbReference type="Rhea" id="RHEA-COMP:10700"/>
        <dbReference type="Rhea" id="RHEA-COMP:12313"/>
        <dbReference type="Rhea" id="RHEA-COMP:12314"/>
        <dbReference type="ChEBI" id="CHEBI:15377"/>
        <dbReference type="ChEBI" id="CHEBI:16044"/>
        <dbReference type="ChEBI" id="CHEBI:29950"/>
        <dbReference type="ChEBI" id="CHEBI:45764"/>
        <dbReference type="ChEBI" id="CHEBI:50058"/>
        <dbReference type="EC" id="1.8.4.12"/>
    </reaction>
</comment>
<dbReference type="Pfam" id="PF01641">
    <property type="entry name" value="SelR"/>
    <property type="match status" value="1"/>
</dbReference>
<evidence type="ECO:0000259" key="8">
    <source>
        <dbReference type="PROSITE" id="PS51790"/>
    </source>
</evidence>
<dbReference type="PANTHER" id="PTHR43774:SF1">
    <property type="entry name" value="PEPTIDE METHIONINE SULFOXIDE REDUCTASE MSRA 2"/>
    <property type="match status" value="1"/>
</dbReference>
<dbReference type="InterPro" id="IPR011057">
    <property type="entry name" value="Mss4-like_sf"/>
</dbReference>
<dbReference type="Gene3D" id="2.170.150.20">
    <property type="entry name" value="Peptide methionine sulfoxide reductase"/>
    <property type="match status" value="1"/>
</dbReference>
<evidence type="ECO:0000256" key="2">
    <source>
        <dbReference type="ARBA" id="ARBA00023268"/>
    </source>
</evidence>
<dbReference type="Proteomes" id="UP000034595">
    <property type="component" value="Unassembled WGS sequence"/>
</dbReference>
<dbReference type="SUPFAM" id="SSF51316">
    <property type="entry name" value="Mss4-like"/>
    <property type="match status" value="1"/>
</dbReference>
<dbReference type="SUPFAM" id="SSF55068">
    <property type="entry name" value="Peptide methionine sulfoxide reductase"/>
    <property type="match status" value="1"/>
</dbReference>
<evidence type="ECO:0000256" key="7">
    <source>
        <dbReference type="SAM" id="MobiDB-lite"/>
    </source>
</evidence>
<keyword evidence="2" id="KW-0511">Multifunctional enzyme</keyword>
<dbReference type="NCBIfam" id="TIGR00357">
    <property type="entry name" value="peptide-methionine (R)-S-oxide reductase MsrB"/>
    <property type="match status" value="1"/>
</dbReference>
<dbReference type="NCBIfam" id="NF004036">
    <property type="entry name" value="PRK05508.1"/>
    <property type="match status" value="1"/>
</dbReference>
<dbReference type="GO" id="GO:0033743">
    <property type="term" value="F:peptide-methionine (R)-S-oxide reductase activity"/>
    <property type="evidence" value="ECO:0007669"/>
    <property type="project" value="UniProtKB-EC"/>
</dbReference>
<evidence type="ECO:0000313" key="10">
    <source>
        <dbReference type="Proteomes" id="UP000034595"/>
    </source>
</evidence>
<evidence type="ECO:0000256" key="3">
    <source>
        <dbReference type="ARBA" id="ARBA00047806"/>
    </source>
</evidence>
<evidence type="ECO:0000256" key="6">
    <source>
        <dbReference type="HAMAP-Rule" id="MF_01401"/>
    </source>
</evidence>
<feature type="active site" evidence="6">
    <location>
        <position position="135"/>
    </location>
</feature>